<evidence type="ECO:0000256" key="5">
    <source>
        <dbReference type="ARBA" id="ARBA00022553"/>
    </source>
</evidence>
<evidence type="ECO:0000313" key="12">
    <source>
        <dbReference type="EMBL" id="ALO15623.1"/>
    </source>
</evidence>
<keyword evidence="9" id="KW-0067">ATP-binding</keyword>
<dbReference type="RefSeq" id="WP_057953063.1">
    <property type="nucleotide sequence ID" value="NZ_CP013118.1"/>
</dbReference>
<dbReference type="Proteomes" id="UP000064893">
    <property type="component" value="Chromosome"/>
</dbReference>
<dbReference type="PANTHER" id="PTHR44936:SF10">
    <property type="entry name" value="SENSOR PROTEIN RSTB"/>
    <property type="match status" value="1"/>
</dbReference>
<evidence type="ECO:0000256" key="8">
    <source>
        <dbReference type="ARBA" id="ARBA00022777"/>
    </source>
</evidence>
<dbReference type="InterPro" id="IPR036097">
    <property type="entry name" value="HisK_dim/P_sf"/>
</dbReference>
<keyword evidence="10" id="KW-0472">Membrane</keyword>
<comment type="catalytic activity">
    <reaction evidence="1">
        <text>ATP + protein L-histidine = ADP + protein N-phospho-L-histidine.</text>
        <dbReference type="EC" id="2.7.13.3"/>
    </reaction>
</comment>
<dbReference type="KEGG" id="blq:L21SP5_01984"/>
<evidence type="ECO:0000256" key="7">
    <source>
        <dbReference type="ARBA" id="ARBA00022741"/>
    </source>
</evidence>
<keyword evidence="7" id="KW-0547">Nucleotide-binding</keyword>
<keyword evidence="13" id="KW-1185">Reference proteome</keyword>
<keyword evidence="10" id="KW-0812">Transmembrane</keyword>
<dbReference type="CDD" id="cd00082">
    <property type="entry name" value="HisKA"/>
    <property type="match status" value="1"/>
</dbReference>
<dbReference type="AlphaFoldDB" id="A0A0S2I030"/>
<dbReference type="GO" id="GO:0005524">
    <property type="term" value="F:ATP binding"/>
    <property type="evidence" value="ECO:0007669"/>
    <property type="project" value="UniProtKB-KW"/>
</dbReference>
<evidence type="ECO:0000256" key="4">
    <source>
        <dbReference type="ARBA" id="ARBA00022475"/>
    </source>
</evidence>
<evidence type="ECO:0000256" key="3">
    <source>
        <dbReference type="ARBA" id="ARBA00012438"/>
    </source>
</evidence>
<evidence type="ECO:0000259" key="11">
    <source>
        <dbReference type="PROSITE" id="PS50109"/>
    </source>
</evidence>
<dbReference type="InterPro" id="IPR004358">
    <property type="entry name" value="Sig_transdc_His_kin-like_C"/>
</dbReference>
<dbReference type="PATRIC" id="fig|1307839.3.peg.2097"/>
<dbReference type="SUPFAM" id="SSF55874">
    <property type="entry name" value="ATPase domain of HSP90 chaperone/DNA topoisomerase II/histidine kinase"/>
    <property type="match status" value="1"/>
</dbReference>
<feature type="transmembrane region" description="Helical" evidence="10">
    <location>
        <begin position="142"/>
        <end position="165"/>
    </location>
</feature>
<dbReference type="GO" id="GO:0005886">
    <property type="term" value="C:plasma membrane"/>
    <property type="evidence" value="ECO:0007669"/>
    <property type="project" value="UniProtKB-SubCell"/>
</dbReference>
<evidence type="ECO:0000313" key="13">
    <source>
        <dbReference type="Proteomes" id="UP000064893"/>
    </source>
</evidence>
<accession>A0A0S2I030</accession>
<keyword evidence="8 12" id="KW-0418">Kinase</keyword>
<keyword evidence="10" id="KW-1133">Transmembrane helix</keyword>
<dbReference type="SMART" id="SM00387">
    <property type="entry name" value="HATPase_c"/>
    <property type="match status" value="1"/>
</dbReference>
<dbReference type="InterPro" id="IPR036890">
    <property type="entry name" value="HATPase_C_sf"/>
</dbReference>
<dbReference type="EMBL" id="CP013118">
    <property type="protein sequence ID" value="ALO15623.1"/>
    <property type="molecule type" value="Genomic_DNA"/>
</dbReference>
<dbReference type="GO" id="GO:0000155">
    <property type="term" value="F:phosphorelay sensor kinase activity"/>
    <property type="evidence" value="ECO:0007669"/>
    <property type="project" value="InterPro"/>
</dbReference>
<evidence type="ECO:0000256" key="1">
    <source>
        <dbReference type="ARBA" id="ARBA00000085"/>
    </source>
</evidence>
<gene>
    <name evidence="12" type="primary">kinE</name>
    <name evidence="12" type="ORF">L21SP5_01984</name>
</gene>
<evidence type="ECO:0000256" key="6">
    <source>
        <dbReference type="ARBA" id="ARBA00022679"/>
    </source>
</evidence>
<feature type="domain" description="Histidine kinase" evidence="11">
    <location>
        <begin position="183"/>
        <end position="386"/>
    </location>
</feature>
<feature type="transmembrane region" description="Helical" evidence="10">
    <location>
        <begin position="12"/>
        <end position="33"/>
    </location>
</feature>
<dbReference type="Pfam" id="PF02518">
    <property type="entry name" value="HATPase_c"/>
    <property type="match status" value="1"/>
</dbReference>
<keyword evidence="6 12" id="KW-0808">Transferase</keyword>
<dbReference type="InterPro" id="IPR050980">
    <property type="entry name" value="2C_sensor_his_kinase"/>
</dbReference>
<dbReference type="InterPro" id="IPR003594">
    <property type="entry name" value="HATPase_dom"/>
</dbReference>
<sequence length="387" mass="44571">MNIYTHKRRYKIAIIGLAILISILSLGYSNFLVEKLSEQERKRVELFAEATRRFAQTDNMNEDLTFVSEVITRNDNIPVILTNENDSIISHKNLNERKAVNPEYLKRRLSQMKEKHDPVIIDILNGKIERRVYYDDSTLLSMLFWFPFVQIGIFGLFILMAYMAFSASRRAEQNQVWVGMSKETAHQLGTPISSLIAWVELMKAEQKCHEYADEMQADLSRLETIVERFSKVGARPVLKPTDIDQVLANSVAYMKRRASTQIEINYIKNESDSNIVPLNKALFSWVIENVIKNAIDAIERKGTIKISVVHDKKHLNVDIEDTGKGISRTKFKRIFQPGITTKQRGWGLGLSLSKRIINDYHKGNIFVKWSEPGKGTVIRIELKRPID</sequence>
<protein>
    <recommendedName>
        <fullName evidence="3">histidine kinase</fullName>
        <ecNumber evidence="3">2.7.13.3</ecNumber>
    </recommendedName>
</protein>
<name>A0A0S2I030_9BACT</name>
<dbReference type="STRING" id="1307839.L21SP5_01984"/>
<dbReference type="InterPro" id="IPR003661">
    <property type="entry name" value="HisK_dim/P_dom"/>
</dbReference>
<evidence type="ECO:0000256" key="2">
    <source>
        <dbReference type="ARBA" id="ARBA00004651"/>
    </source>
</evidence>
<keyword evidence="4" id="KW-1003">Cell membrane</keyword>
<dbReference type="EC" id="2.7.13.3" evidence="3"/>
<keyword evidence="5" id="KW-0597">Phosphoprotein</keyword>
<dbReference type="Gene3D" id="3.30.565.10">
    <property type="entry name" value="Histidine kinase-like ATPase, C-terminal domain"/>
    <property type="match status" value="1"/>
</dbReference>
<reference evidence="12 13" key="1">
    <citation type="submission" date="2015-11" db="EMBL/GenBank/DDBJ databases">
        <title>Description and complete genome sequence of a novel strain predominating in hypersaline microbial mats and representing a new family of the Bacteriodetes phylum.</title>
        <authorList>
            <person name="Spring S."/>
            <person name="Bunk B."/>
            <person name="Sproer C."/>
            <person name="Klenk H.-P."/>
        </authorList>
    </citation>
    <scope>NUCLEOTIDE SEQUENCE [LARGE SCALE GENOMIC DNA]</scope>
    <source>
        <strain evidence="12 13">L21-Spi-D4</strain>
    </source>
</reference>
<dbReference type="SUPFAM" id="SSF47384">
    <property type="entry name" value="Homodimeric domain of signal transducing histidine kinase"/>
    <property type="match status" value="1"/>
</dbReference>
<evidence type="ECO:0000256" key="9">
    <source>
        <dbReference type="ARBA" id="ARBA00022840"/>
    </source>
</evidence>
<evidence type="ECO:0000256" key="10">
    <source>
        <dbReference type="SAM" id="Phobius"/>
    </source>
</evidence>
<dbReference type="PROSITE" id="PS50109">
    <property type="entry name" value="HIS_KIN"/>
    <property type="match status" value="1"/>
</dbReference>
<organism evidence="12 13">
    <name type="scientific">Salinivirga cyanobacteriivorans</name>
    <dbReference type="NCBI Taxonomy" id="1307839"/>
    <lineage>
        <taxon>Bacteria</taxon>
        <taxon>Pseudomonadati</taxon>
        <taxon>Bacteroidota</taxon>
        <taxon>Bacteroidia</taxon>
        <taxon>Bacteroidales</taxon>
        <taxon>Salinivirgaceae</taxon>
        <taxon>Salinivirga</taxon>
    </lineage>
</organism>
<dbReference type="PANTHER" id="PTHR44936">
    <property type="entry name" value="SENSOR PROTEIN CREC"/>
    <property type="match status" value="1"/>
</dbReference>
<comment type="subcellular location">
    <subcellularLocation>
        <location evidence="2">Cell membrane</location>
        <topology evidence="2">Multi-pass membrane protein</topology>
    </subcellularLocation>
</comment>
<proteinExistence type="predicted"/>
<dbReference type="OrthoDB" id="9815750at2"/>
<dbReference type="InterPro" id="IPR005467">
    <property type="entry name" value="His_kinase_dom"/>
</dbReference>
<dbReference type="PRINTS" id="PR00344">
    <property type="entry name" value="BCTRLSENSOR"/>
</dbReference>
<dbReference type="Gene3D" id="1.10.287.130">
    <property type="match status" value="1"/>
</dbReference>